<dbReference type="InterPro" id="IPR006569">
    <property type="entry name" value="CID_dom"/>
</dbReference>
<feature type="compositionally biased region" description="Basic and acidic residues" evidence="1">
    <location>
        <begin position="975"/>
        <end position="995"/>
    </location>
</feature>
<dbReference type="Pfam" id="PF21936">
    <property type="entry name" value="Pcf11_C"/>
    <property type="match status" value="1"/>
</dbReference>
<feature type="region of interest" description="Disordered" evidence="1">
    <location>
        <begin position="2335"/>
        <end position="2355"/>
    </location>
</feature>
<feature type="compositionally biased region" description="Polar residues" evidence="1">
    <location>
        <begin position="1472"/>
        <end position="1482"/>
    </location>
</feature>
<feature type="compositionally biased region" description="Basic and acidic residues" evidence="1">
    <location>
        <begin position="623"/>
        <end position="662"/>
    </location>
</feature>
<comment type="caution">
    <text evidence="3">The sequence shown here is derived from an EMBL/GenBank/DDBJ whole genome shotgun (WGS) entry which is preliminary data.</text>
</comment>
<feature type="compositionally biased region" description="Polar residues" evidence="1">
    <location>
        <begin position="870"/>
        <end position="880"/>
    </location>
</feature>
<accession>A0A9D4ELE8</accession>
<dbReference type="GO" id="GO:0000993">
    <property type="term" value="F:RNA polymerase II complex binding"/>
    <property type="evidence" value="ECO:0007669"/>
    <property type="project" value="InterPro"/>
</dbReference>
<feature type="region of interest" description="Disordered" evidence="1">
    <location>
        <begin position="262"/>
        <end position="706"/>
    </location>
</feature>
<feature type="compositionally biased region" description="Gly residues" evidence="1">
    <location>
        <begin position="1617"/>
        <end position="1627"/>
    </location>
</feature>
<organism evidence="3 4">
    <name type="scientific">Dreissena polymorpha</name>
    <name type="common">Zebra mussel</name>
    <name type="synonym">Mytilus polymorpha</name>
    <dbReference type="NCBI Taxonomy" id="45954"/>
    <lineage>
        <taxon>Eukaryota</taxon>
        <taxon>Metazoa</taxon>
        <taxon>Spiralia</taxon>
        <taxon>Lophotrochozoa</taxon>
        <taxon>Mollusca</taxon>
        <taxon>Bivalvia</taxon>
        <taxon>Autobranchia</taxon>
        <taxon>Heteroconchia</taxon>
        <taxon>Euheterodonta</taxon>
        <taxon>Imparidentia</taxon>
        <taxon>Neoheterodontei</taxon>
        <taxon>Myida</taxon>
        <taxon>Dreissenoidea</taxon>
        <taxon>Dreissenidae</taxon>
        <taxon>Dreissena</taxon>
    </lineage>
</organism>
<feature type="region of interest" description="Disordered" evidence="1">
    <location>
        <begin position="2072"/>
        <end position="2096"/>
    </location>
</feature>
<feature type="compositionally biased region" description="Basic and acidic residues" evidence="1">
    <location>
        <begin position="1045"/>
        <end position="1058"/>
    </location>
</feature>
<feature type="compositionally biased region" description="Polar residues" evidence="1">
    <location>
        <begin position="421"/>
        <end position="444"/>
    </location>
</feature>
<dbReference type="GO" id="GO:0003729">
    <property type="term" value="F:mRNA binding"/>
    <property type="evidence" value="ECO:0007669"/>
    <property type="project" value="InterPro"/>
</dbReference>
<reference evidence="3" key="2">
    <citation type="submission" date="2020-11" db="EMBL/GenBank/DDBJ databases">
        <authorList>
            <person name="McCartney M.A."/>
            <person name="Auch B."/>
            <person name="Kono T."/>
            <person name="Mallez S."/>
            <person name="Becker A."/>
            <person name="Gohl D.M."/>
            <person name="Silverstein K.A.T."/>
            <person name="Koren S."/>
            <person name="Bechman K.B."/>
            <person name="Herman A."/>
            <person name="Abrahante J.E."/>
            <person name="Garbe J."/>
        </authorList>
    </citation>
    <scope>NUCLEOTIDE SEQUENCE</scope>
    <source>
        <strain evidence="3">Duluth1</strain>
        <tissue evidence="3">Whole animal</tissue>
    </source>
</reference>
<protein>
    <recommendedName>
        <fullName evidence="2">CID domain-containing protein</fullName>
    </recommendedName>
</protein>
<gene>
    <name evidence="3" type="ORF">DPMN_159699</name>
</gene>
<feature type="compositionally biased region" description="Polar residues" evidence="1">
    <location>
        <begin position="2438"/>
        <end position="2451"/>
    </location>
</feature>
<feature type="region of interest" description="Disordered" evidence="1">
    <location>
        <begin position="164"/>
        <end position="241"/>
    </location>
</feature>
<feature type="compositionally biased region" description="Polar residues" evidence="1">
    <location>
        <begin position="2343"/>
        <end position="2353"/>
    </location>
</feature>
<dbReference type="GO" id="GO:0005737">
    <property type="term" value="C:cytoplasm"/>
    <property type="evidence" value="ECO:0007669"/>
    <property type="project" value="TreeGrafter"/>
</dbReference>
<feature type="compositionally biased region" description="Basic and acidic residues" evidence="1">
    <location>
        <begin position="695"/>
        <end position="706"/>
    </location>
</feature>
<feature type="compositionally biased region" description="Basic and acidic residues" evidence="1">
    <location>
        <begin position="173"/>
        <end position="193"/>
    </location>
</feature>
<feature type="region of interest" description="Disordered" evidence="1">
    <location>
        <begin position="847"/>
        <end position="1631"/>
    </location>
</feature>
<feature type="compositionally biased region" description="Basic and acidic residues" evidence="1">
    <location>
        <begin position="2530"/>
        <end position="2545"/>
    </location>
</feature>
<dbReference type="EMBL" id="JAIWYP010000008">
    <property type="protein sequence ID" value="KAH3781793.1"/>
    <property type="molecule type" value="Genomic_DNA"/>
</dbReference>
<feature type="compositionally biased region" description="Polar residues" evidence="1">
    <location>
        <begin position="333"/>
        <end position="345"/>
    </location>
</feature>
<feature type="compositionally biased region" description="Basic and acidic residues" evidence="1">
    <location>
        <begin position="445"/>
        <end position="461"/>
    </location>
</feature>
<feature type="compositionally biased region" description="Basic and acidic residues" evidence="1">
    <location>
        <begin position="1436"/>
        <end position="1447"/>
    </location>
</feature>
<feature type="compositionally biased region" description="Polar residues" evidence="1">
    <location>
        <begin position="733"/>
        <end position="746"/>
    </location>
</feature>
<dbReference type="SUPFAM" id="SSF48464">
    <property type="entry name" value="ENTH/VHS domain"/>
    <property type="match status" value="1"/>
</dbReference>
<feature type="region of interest" description="Disordered" evidence="1">
    <location>
        <begin position="89"/>
        <end position="115"/>
    </location>
</feature>
<dbReference type="Gene3D" id="1.25.40.90">
    <property type="match status" value="1"/>
</dbReference>
<feature type="region of interest" description="Disordered" evidence="1">
    <location>
        <begin position="2632"/>
        <end position="2657"/>
    </location>
</feature>
<feature type="compositionally biased region" description="Basic and acidic residues" evidence="1">
    <location>
        <begin position="1005"/>
        <end position="1016"/>
    </location>
</feature>
<dbReference type="PANTHER" id="PTHR15921">
    <property type="entry name" value="PRE-MRNA CLEAVAGE COMPLEX II"/>
    <property type="match status" value="1"/>
</dbReference>
<feature type="compositionally biased region" description="Low complexity" evidence="1">
    <location>
        <begin position="194"/>
        <end position="222"/>
    </location>
</feature>
<dbReference type="GO" id="GO:0006369">
    <property type="term" value="P:termination of RNA polymerase II transcription"/>
    <property type="evidence" value="ECO:0007669"/>
    <property type="project" value="InterPro"/>
</dbReference>
<evidence type="ECO:0000313" key="3">
    <source>
        <dbReference type="EMBL" id="KAH3781793.1"/>
    </source>
</evidence>
<evidence type="ECO:0000313" key="4">
    <source>
        <dbReference type="Proteomes" id="UP000828390"/>
    </source>
</evidence>
<name>A0A9D4ELE8_DREPO</name>
<dbReference type="InterPro" id="IPR008942">
    <property type="entry name" value="ENTH_VHS"/>
</dbReference>
<dbReference type="GO" id="GO:0031124">
    <property type="term" value="P:mRNA 3'-end processing"/>
    <property type="evidence" value="ECO:0007669"/>
    <property type="project" value="InterPro"/>
</dbReference>
<feature type="compositionally biased region" description="Basic and acidic residues" evidence="1">
    <location>
        <begin position="1540"/>
        <end position="1616"/>
    </location>
</feature>
<evidence type="ECO:0000256" key="1">
    <source>
        <dbReference type="SAM" id="MobiDB-lite"/>
    </source>
</evidence>
<dbReference type="InterPro" id="IPR045154">
    <property type="entry name" value="PCF11-like"/>
</dbReference>
<feature type="compositionally biased region" description="Basic and acidic residues" evidence="1">
    <location>
        <begin position="935"/>
        <end position="966"/>
    </location>
</feature>
<dbReference type="PROSITE" id="PS51391">
    <property type="entry name" value="CID"/>
    <property type="match status" value="1"/>
</dbReference>
<dbReference type="Proteomes" id="UP000828390">
    <property type="component" value="Unassembled WGS sequence"/>
</dbReference>
<feature type="compositionally biased region" description="Basic and acidic residues" evidence="1">
    <location>
        <begin position="411"/>
        <end position="420"/>
    </location>
</feature>
<feature type="compositionally biased region" description="Basic and acidic residues" evidence="1">
    <location>
        <begin position="881"/>
        <end position="913"/>
    </location>
</feature>
<feature type="region of interest" description="Disordered" evidence="1">
    <location>
        <begin position="2419"/>
        <end position="2545"/>
    </location>
</feature>
<feature type="region of interest" description="Disordered" evidence="1">
    <location>
        <begin position="724"/>
        <end position="751"/>
    </location>
</feature>
<feature type="region of interest" description="Disordered" evidence="1">
    <location>
        <begin position="2569"/>
        <end position="2609"/>
    </location>
</feature>
<dbReference type="InterPro" id="IPR054127">
    <property type="entry name" value="Pcf11_C"/>
</dbReference>
<dbReference type="GO" id="GO:0005849">
    <property type="term" value="C:mRNA cleavage factor complex"/>
    <property type="evidence" value="ECO:0007669"/>
    <property type="project" value="TreeGrafter"/>
</dbReference>
<feature type="domain" description="CID" evidence="2">
    <location>
        <begin position="1"/>
        <end position="67"/>
    </location>
</feature>
<dbReference type="PANTHER" id="PTHR15921:SF3">
    <property type="entry name" value="PRE-MRNA CLEAVAGE COMPLEX 2 PROTEIN PCF11"/>
    <property type="match status" value="1"/>
</dbReference>
<feature type="compositionally biased region" description="Basic and acidic residues" evidence="1">
    <location>
        <begin position="1504"/>
        <end position="1513"/>
    </location>
</feature>
<feature type="compositionally biased region" description="Basic and acidic residues" evidence="1">
    <location>
        <begin position="1072"/>
        <end position="1425"/>
    </location>
</feature>
<feature type="compositionally biased region" description="Basic and acidic residues" evidence="1">
    <location>
        <begin position="1024"/>
        <end position="1036"/>
    </location>
</feature>
<evidence type="ECO:0000259" key="2">
    <source>
        <dbReference type="PROSITE" id="PS51391"/>
    </source>
</evidence>
<feature type="compositionally biased region" description="Basic and acidic residues" evidence="1">
    <location>
        <begin position="2424"/>
        <end position="2437"/>
    </location>
</feature>
<feature type="compositionally biased region" description="Basic and acidic residues" evidence="1">
    <location>
        <begin position="484"/>
        <end position="537"/>
    </location>
</feature>
<feature type="compositionally biased region" description="Polar residues" evidence="1">
    <location>
        <begin position="2592"/>
        <end position="2609"/>
    </location>
</feature>
<reference evidence="3" key="1">
    <citation type="journal article" date="2019" name="bioRxiv">
        <title>The Genome of the Zebra Mussel, Dreissena polymorpha: A Resource for Invasive Species Research.</title>
        <authorList>
            <person name="McCartney M.A."/>
            <person name="Auch B."/>
            <person name="Kono T."/>
            <person name="Mallez S."/>
            <person name="Zhang Y."/>
            <person name="Obille A."/>
            <person name="Becker A."/>
            <person name="Abrahante J.E."/>
            <person name="Garbe J."/>
            <person name="Badalamenti J.P."/>
            <person name="Herman A."/>
            <person name="Mangelson H."/>
            <person name="Liachko I."/>
            <person name="Sullivan S."/>
            <person name="Sone E.D."/>
            <person name="Koren S."/>
            <person name="Silverstein K.A.T."/>
            <person name="Beckman K.B."/>
            <person name="Gohl D.M."/>
        </authorList>
    </citation>
    <scope>NUCLEOTIDE SEQUENCE</scope>
    <source>
        <strain evidence="3">Duluth1</strain>
        <tissue evidence="3">Whole animal</tissue>
    </source>
</reference>
<sequence length="2657" mass="299415">MDSIMKNLGTTSYKSLFTKNIVNTFTTVFEQVDEKTRASMYKLRQTWSVMLPNQKLYMIDVKIKSLLDPAWPITATPEKASIHVNPKFLQGSSEGERSSPEMQSSPELDAEMEEAEMRQKLIAKQQELLKLQEARLELELAEAAEKLKQKKMLPTKAAGLPLPQVVDLPESAPLRDPRQRPTDPRLRDPRLSKASESGSHSSGPQIGPIQSPPSSATITISSVPAGPGIQQSASFTAYPEGHGHGPVTDVFHYPGHVGTAHTLGHIHGHGHGHPFTQGRGPWPPFSAPSQTGQSFKGEVYSPEPAKFSDDNDSDASSRSSGQEFRQNHDPRKQYSQHSDPSSMDQNKQRLKPVSSNSKREETVSKGYEQNELIEPDSKSSSSSVKWTSANFREKYSSHIKQSKKSPIENSNKSRDPRKQSQDIPNSFTDQNLDGSSSHQTISRVSETKIESSKSKKAESNKSTHSHSFVHKSSSDSQRSKSRSVSKERESKSETKLKDTSQTKQTKTDNRPKDYGRTKDSVFEKKSDGASRERDVLPHRRSSPQQHSSKESPRHSSGVETKETEAKPQSSGKSNKSRITDETSRPSSKTRKSDPGPVPRKVSPKSDVSKRTSSSNVVFLAKASKSDTKIKTEVVSDDKSVHKGQGKDHEKRARSKELDEIKSSAKKIKLDNVSSDSEYFSDGNMPEENFPEEFDAEKGESAHPPMDFDKNEVKLEIEDDISDLFGGEDEDFRSQQLPLKSPSSKSWDQYKADRSDMFAEDITRKKMRRESVVHPKPSRGLVEPEDIDFRVGQLEPEQTSPTIEISAGQHSEILLQAHKRLTEGKITQEQHQELISQLNQLVQIRQLQQQEDRRLSSEFLQASDAVRTESESSIASETPSDQNKREIRSPDRPLDKFRIPKKSLDRKASDDEPMKGLSNLYPEAPALDFRGQGSADRQEVVHPRDLPDNGKSKIDDAVQKPDTDGFAHRNISVRADVPEKREYEERTSKFRHKPYEDVDDIQQRLPDAEDKNFRSDFEQGGPSDLRLEGPINKRYEGRFNIPDGPPDLRLDGPMDHWHDGPPGMRIDGPPNLDIRRDGPTGREWEGRHRISSDGPPDMRRDGPLEMRRDGPPGREWEVPHGMRRDGPPDMRRDGPPDMRRDGPPDLRRDGPPDLRRDGLPDFRRDGQPDMRRDGPPDMRRDGPPDMRRDGPPDMRKDGPPDMRRDGPPDMRQDGPPDMRRDGPPGKDWEGPHGMRRDGPIDARRDGPPDMRRDGPPGREWEGPHGREWEGPPGMRRDFPPNIRRDGPIDARRDGPPDMRRDGPQGREWEGPLGREWEGPPDMRRDGPPDMRRDGPPDMRRDGPPDMRRDGPSDMRRDGPPDMRRDGPPDMRRDGPLEMRQDGPPDMRRNGPPDMRRDGPIGREWDGPPGRRFEGPEEHPDRRRDFPPDIEGDWPQDMGHDAPWNERGRGGFGRRGRGRGRYGNDRREFPESGNWESRTGQMDTPVSDRLRGDDIPPYEKSGPHKRWFDESEDRNVMNPHSPKKKPLLQDPDMDLRPAPWGEHGKPRDADRRRGPDEPPLFEDRLGPHAERRHEEFHPHGERRPDRSRQDEMQAGDMRHPQERLRGRGRGRFDDRIGEGQRGGMIGHRGNGPRMEFANFDNRVIPDMKPVGANELESFEDRFGDPRFRCFKDMGPQVNEEVVLGKRNFEIKLGAPPRRIMWDKNVFIEVFADPAKRGVVIDGNLVYKFGERVKEITVRGRKEKIFYLGKPVNIWIDGQLFEVRVDAPPKHIETGSKTHKVQIDGRDMMILIDKHEMCKYGGEPRFVFLDEERVELRFDPPPRTILIDGKLCELKLNTQQPCVNINGVLHGIRFDGPPRDVFIDGKLYQIFTDHAVKLRIGNKYHYVALGGPCHEIIVDGRWFELKFNEPPKEIVLGNYSLMVKLPNKPPEVKILPPLGSMHPPVMMPPGGHMMHPGLMPGPIRPHAGPMAPMGPPGMMRPGINVSMPAATMAPIVSIQPPALSSMTLPTPSHIPGLGPALSGPSSQPSGLSNVFSTLFGAPHPAAPSAVPALPVDINSLLDNLVKTGLIKKEAESTTSTSEAAPQPCQTPAPGPATEKRQPELFEDIPDMTELDVVAMKSLHKGAVQRLYSGVQCTSCGQRFNIDDDQLDKIYRKHLDWHFRQNRKEKDEVKVTRCRKWFYGEEDWVQYEEVVDEEEAEKSNFFEKQQPDATKTPARNNLSLLSLPEGATVVKCPQASGNDVEDMCNICHEPFEQFWDEEVEEWRLRDAIKVNNKTYHPICFEDHTDASEGTPSPSVLTSSVEPDFIVRKTLTYEESSQDGQHASFEDERKIIAAVKPEPDMSDNESASRPTSVQEPVFSIKQEPLESDIVSHSSYAVDTKLDEADRPPVFKKEPLETELENDAISSSSSFLTFSSKPSKSIPFLDDVKQEPMETRDAVDSTSYDETADTVNSDPPEVPCEQTEETMDTNEGTIKPHQEIGNSHRVKSPVNTEHLAEESDDISGSHESHSLSPANKAATDNMLPNIADEDEHSVSHDCNESERSKTLSDEVNLTLNTPTVYLDKHVLECSPEMTSETDKVPTRQDDDDEPSLPSVLTQGSLDVSRPSTSISPRSFSLLSVANLAVRPEPVEITQEMLDIDSNASTPTHDELPDPENEML</sequence>
<keyword evidence="4" id="KW-1185">Reference proteome</keyword>
<proteinExistence type="predicted"/>